<dbReference type="InterPro" id="IPR003959">
    <property type="entry name" value="ATPase_AAA_core"/>
</dbReference>
<name>A0A7S3ZAF4_9EUKA</name>
<dbReference type="GO" id="GO:0004222">
    <property type="term" value="F:metalloendopeptidase activity"/>
    <property type="evidence" value="ECO:0007669"/>
    <property type="project" value="InterPro"/>
</dbReference>
<dbReference type="InterPro" id="IPR000642">
    <property type="entry name" value="Peptidase_M41"/>
</dbReference>
<dbReference type="Pfam" id="PF00004">
    <property type="entry name" value="AAA"/>
    <property type="match status" value="1"/>
</dbReference>
<dbReference type="SUPFAM" id="SSF52540">
    <property type="entry name" value="P-loop containing nucleoside triphosphate hydrolases"/>
    <property type="match status" value="1"/>
</dbReference>
<dbReference type="FunFam" id="3.40.50.300:FF:002568">
    <property type="entry name" value="Cell division protein (FtsH)"/>
    <property type="match status" value="1"/>
</dbReference>
<feature type="coiled-coil region" evidence="9">
    <location>
        <begin position="74"/>
        <end position="104"/>
    </location>
</feature>
<dbReference type="InterPro" id="IPR003960">
    <property type="entry name" value="ATPase_AAA_CS"/>
</dbReference>
<evidence type="ECO:0000313" key="11">
    <source>
        <dbReference type="EMBL" id="CAE0677203.1"/>
    </source>
</evidence>
<dbReference type="InterPro" id="IPR037219">
    <property type="entry name" value="Peptidase_M41-like"/>
</dbReference>
<comment type="similarity">
    <text evidence="2">In the C-terminal section; belongs to the peptidase M41 family.</text>
</comment>
<evidence type="ECO:0000256" key="4">
    <source>
        <dbReference type="ARBA" id="ARBA00022670"/>
    </source>
</evidence>
<sequence>MPNGTGGGSPPVHPMGIADPSKRMSIVAENVVLQRQNLSAAIRLFDSILPNLGYDDKLQKASFKMDKEKNLEMLKASQARFGKLRQEKSNMEKELRKLATIERMRVREGARPSQILVDAKNLINEAVAKLDAAIDISEGEFKPLWIESVRENQIIKSEQRAKDALASAYKMLNSHFQSGHVFLPGIFVQLIPQIPRAAAAVENPHVRKILKLAVPLLGSIVGGSILANRVLNNKAKPRISGMFPKLSARLDKFGVGTLLSNLDLFVTIRAARTLAFGLFNLVGKRLGTSAETAELFKEVIDRTAGVLRNLDVVLLATAAYRTFCTVVPKIAPKKMDKMMKKIPISTQSVLQGCKQAGSFVLANSRTIFMIWSMYRVANIMSKAFDGVKSIKVGLPGFRRVEDEEEHQGIKYDLLDVPDVSFDDVAGLANLKNEVTEIVDFLKEGKKYGRVRAKCPKGVLMTGPPGCGKTLLAKAIAGEAGICFLPCVGSDFNSNIAGSGAEKMRSIWQKAEKNAPCILFIDEIDYVGSKRTEGSKGGAEQDRTGLMTVLLAKMDGINSRDDIFVIATSNRLDILDPALLRPGRFDRQVELTLPDTKGRIEVLNVHARDRPFAPNVNLEYIARKTSGFSGAELANVINEAAIHAGRRSSPIIEQQDLESAYHKVILGVAAERKQTLDYRKSVAVHEAGHAVLAMIMKKKFGEDFKTVTQVSILPRSKGSAGVTCFMNPQDEVKRTKSLLEADLTVGLGGRAAEEIWYGKDGIQLGSSSDIESTTSLAHRMIEQEGMSTAVGLVNVNHYSPGDVRKTAHMEVKHLIDTAYEKAKEILRINEVLHRQMVYTLLREETIGEEQLARLAKLYPPAEE</sequence>
<keyword evidence="8" id="KW-0482">Metalloprotease</keyword>
<dbReference type="Pfam" id="PF17862">
    <property type="entry name" value="AAA_lid_3"/>
    <property type="match status" value="1"/>
</dbReference>
<dbReference type="Gene3D" id="1.10.8.60">
    <property type="match status" value="1"/>
</dbReference>
<accession>A0A7S3ZAF4</accession>
<dbReference type="FunFam" id="1.10.8.60:FF:000001">
    <property type="entry name" value="ATP-dependent zinc metalloprotease FtsH"/>
    <property type="match status" value="1"/>
</dbReference>
<dbReference type="PANTHER" id="PTHR23076:SF97">
    <property type="entry name" value="ATP-DEPENDENT ZINC METALLOPROTEASE YME1L1"/>
    <property type="match status" value="1"/>
</dbReference>
<dbReference type="Gene3D" id="1.20.58.760">
    <property type="entry name" value="Peptidase M41"/>
    <property type="match status" value="1"/>
</dbReference>
<dbReference type="InterPro" id="IPR041569">
    <property type="entry name" value="AAA_lid_3"/>
</dbReference>
<dbReference type="SMART" id="SM00382">
    <property type="entry name" value="AAA"/>
    <property type="match status" value="1"/>
</dbReference>
<keyword evidence="9" id="KW-0175">Coiled coil</keyword>
<dbReference type="InterPro" id="IPR027417">
    <property type="entry name" value="P-loop_NTPase"/>
</dbReference>
<evidence type="ECO:0000256" key="2">
    <source>
        <dbReference type="ARBA" id="ARBA00010044"/>
    </source>
</evidence>
<dbReference type="GO" id="GO:0004176">
    <property type="term" value="F:ATP-dependent peptidase activity"/>
    <property type="evidence" value="ECO:0007669"/>
    <property type="project" value="InterPro"/>
</dbReference>
<dbReference type="GO" id="GO:0005524">
    <property type="term" value="F:ATP binding"/>
    <property type="evidence" value="ECO:0007669"/>
    <property type="project" value="InterPro"/>
</dbReference>
<dbReference type="PANTHER" id="PTHR23076">
    <property type="entry name" value="METALLOPROTEASE M41 FTSH"/>
    <property type="match status" value="1"/>
</dbReference>
<keyword evidence="6" id="KW-0378">Hydrolase</keyword>
<reference evidence="11" key="1">
    <citation type="submission" date="2021-01" db="EMBL/GenBank/DDBJ databases">
        <authorList>
            <person name="Corre E."/>
            <person name="Pelletier E."/>
            <person name="Niang G."/>
            <person name="Scheremetjew M."/>
            <person name="Finn R."/>
            <person name="Kale V."/>
            <person name="Holt S."/>
            <person name="Cochrane G."/>
            <person name="Meng A."/>
            <person name="Brown T."/>
            <person name="Cohen L."/>
        </authorList>
    </citation>
    <scope>NUCLEOTIDE SEQUENCE</scope>
    <source>
        <strain evidence="11">CCCM811</strain>
    </source>
</reference>
<dbReference type="AlphaFoldDB" id="A0A7S3ZAF4"/>
<dbReference type="SUPFAM" id="SSF140990">
    <property type="entry name" value="FtsH protease domain-like"/>
    <property type="match status" value="1"/>
</dbReference>
<dbReference type="InterPro" id="IPR003593">
    <property type="entry name" value="AAA+_ATPase"/>
</dbReference>
<proteinExistence type="inferred from homology"/>
<gene>
    <name evidence="11" type="ORF">LGLO00237_LOCUS28983</name>
</gene>
<dbReference type="GO" id="GO:0016887">
    <property type="term" value="F:ATP hydrolysis activity"/>
    <property type="evidence" value="ECO:0007669"/>
    <property type="project" value="InterPro"/>
</dbReference>
<dbReference type="Pfam" id="PF01434">
    <property type="entry name" value="Peptidase_M41"/>
    <property type="match status" value="1"/>
</dbReference>
<protein>
    <recommendedName>
        <fullName evidence="10">AAA+ ATPase domain-containing protein</fullName>
    </recommendedName>
</protein>
<dbReference type="EMBL" id="HBIV01041054">
    <property type="protein sequence ID" value="CAE0677203.1"/>
    <property type="molecule type" value="Transcribed_RNA"/>
</dbReference>
<comment type="cofactor">
    <cofactor evidence="1">
        <name>Zn(2+)</name>
        <dbReference type="ChEBI" id="CHEBI:29105"/>
    </cofactor>
</comment>
<dbReference type="GO" id="GO:0046872">
    <property type="term" value="F:metal ion binding"/>
    <property type="evidence" value="ECO:0007669"/>
    <property type="project" value="UniProtKB-KW"/>
</dbReference>
<feature type="domain" description="AAA+ ATPase" evidence="10">
    <location>
        <begin position="454"/>
        <end position="594"/>
    </location>
</feature>
<keyword evidence="5" id="KW-0479">Metal-binding</keyword>
<dbReference type="Gene3D" id="3.40.50.300">
    <property type="entry name" value="P-loop containing nucleotide triphosphate hydrolases"/>
    <property type="match status" value="1"/>
</dbReference>
<evidence type="ECO:0000256" key="9">
    <source>
        <dbReference type="SAM" id="Coils"/>
    </source>
</evidence>
<evidence type="ECO:0000256" key="5">
    <source>
        <dbReference type="ARBA" id="ARBA00022723"/>
    </source>
</evidence>
<evidence type="ECO:0000256" key="8">
    <source>
        <dbReference type="ARBA" id="ARBA00023049"/>
    </source>
</evidence>
<evidence type="ECO:0000256" key="1">
    <source>
        <dbReference type="ARBA" id="ARBA00001947"/>
    </source>
</evidence>
<keyword evidence="7" id="KW-0862">Zinc</keyword>
<evidence type="ECO:0000256" key="6">
    <source>
        <dbReference type="ARBA" id="ARBA00022801"/>
    </source>
</evidence>
<dbReference type="PROSITE" id="PS00674">
    <property type="entry name" value="AAA"/>
    <property type="match status" value="1"/>
</dbReference>
<organism evidence="11">
    <name type="scientific">Lotharella globosa</name>
    <dbReference type="NCBI Taxonomy" id="91324"/>
    <lineage>
        <taxon>Eukaryota</taxon>
        <taxon>Sar</taxon>
        <taxon>Rhizaria</taxon>
        <taxon>Cercozoa</taxon>
        <taxon>Chlorarachniophyceae</taxon>
        <taxon>Lotharella</taxon>
    </lineage>
</organism>
<evidence type="ECO:0000256" key="7">
    <source>
        <dbReference type="ARBA" id="ARBA00022833"/>
    </source>
</evidence>
<evidence type="ECO:0000259" key="10">
    <source>
        <dbReference type="SMART" id="SM00382"/>
    </source>
</evidence>
<comment type="similarity">
    <text evidence="3">In the N-terminal section; belongs to the AAA ATPase family.</text>
</comment>
<evidence type="ECO:0000256" key="3">
    <source>
        <dbReference type="ARBA" id="ARBA00010550"/>
    </source>
</evidence>
<keyword evidence="4" id="KW-0645">Protease</keyword>
<dbReference type="GO" id="GO:0006508">
    <property type="term" value="P:proteolysis"/>
    <property type="evidence" value="ECO:0007669"/>
    <property type="project" value="UniProtKB-KW"/>
</dbReference>